<proteinExistence type="inferred from homology"/>
<evidence type="ECO:0000256" key="1">
    <source>
        <dbReference type="ARBA" id="ARBA00007692"/>
    </source>
</evidence>
<dbReference type="SMART" id="SM00733">
    <property type="entry name" value="Mterf"/>
    <property type="match status" value="4"/>
</dbReference>
<evidence type="ECO:0000256" key="2">
    <source>
        <dbReference type="ARBA" id="ARBA00022472"/>
    </source>
</evidence>
<organism evidence="4 5">
    <name type="scientific">Penstemon smallii</name>
    <dbReference type="NCBI Taxonomy" id="265156"/>
    <lineage>
        <taxon>Eukaryota</taxon>
        <taxon>Viridiplantae</taxon>
        <taxon>Streptophyta</taxon>
        <taxon>Embryophyta</taxon>
        <taxon>Tracheophyta</taxon>
        <taxon>Spermatophyta</taxon>
        <taxon>Magnoliopsida</taxon>
        <taxon>eudicotyledons</taxon>
        <taxon>Gunneridae</taxon>
        <taxon>Pentapetalae</taxon>
        <taxon>asterids</taxon>
        <taxon>lamiids</taxon>
        <taxon>Lamiales</taxon>
        <taxon>Plantaginaceae</taxon>
        <taxon>Cheloneae</taxon>
        <taxon>Penstemon</taxon>
    </lineage>
</organism>
<evidence type="ECO:0000313" key="4">
    <source>
        <dbReference type="EMBL" id="KAL3849499.1"/>
    </source>
</evidence>
<dbReference type="PANTHER" id="PTHR13068">
    <property type="entry name" value="CGI-12 PROTEIN-RELATED"/>
    <property type="match status" value="1"/>
</dbReference>
<reference evidence="4 5" key="1">
    <citation type="submission" date="2024-12" db="EMBL/GenBank/DDBJ databases">
        <title>The unique morphological basis and parallel evolutionary history of personate flowers in Penstemon.</title>
        <authorList>
            <person name="Depatie T.H."/>
            <person name="Wessinger C.A."/>
        </authorList>
    </citation>
    <scope>NUCLEOTIDE SEQUENCE [LARGE SCALE GENOMIC DNA]</scope>
    <source>
        <strain evidence="4">WTNN_2</strain>
        <tissue evidence="4">Leaf</tissue>
    </source>
</reference>
<dbReference type="InterPro" id="IPR038538">
    <property type="entry name" value="MTERF_sf"/>
</dbReference>
<sequence length="224" mass="25984">MNQIIKVIYSYPRFLIHKPEIIRKCVVKADEMGVNRSSRMFICAVRVGSSMNEESWELKLQTFRDMGFSEYDILRVFRNSPIVFGVSKKKLRKVEEVLLANGKIDMSCIIKNPVSLRYSVEKRLKLRFRVLEILESKNLITNWPSFATLINMSSKRFFKKFVSPYLEEVGDVYKAKSELACFTCIFLTVCFDHFNVCVVASHECLRSCSSNTSNKKIPLRVALH</sequence>
<comment type="caution">
    <text evidence="4">The sequence shown here is derived from an EMBL/GenBank/DDBJ whole genome shotgun (WGS) entry which is preliminary data.</text>
</comment>
<keyword evidence="2" id="KW-0805">Transcription regulation</keyword>
<name>A0ABD3UJ04_9LAMI</name>
<accession>A0ABD3UJ04</accession>
<dbReference type="InterPro" id="IPR003690">
    <property type="entry name" value="MTERF"/>
</dbReference>
<dbReference type="Gene3D" id="1.25.70.10">
    <property type="entry name" value="Transcription termination factor 3, mitochondrial"/>
    <property type="match status" value="1"/>
</dbReference>
<dbReference type="AlphaFoldDB" id="A0ABD3UJ04"/>
<dbReference type="EMBL" id="JBJXBP010000001">
    <property type="protein sequence ID" value="KAL3849499.1"/>
    <property type="molecule type" value="Genomic_DNA"/>
</dbReference>
<keyword evidence="2" id="KW-0806">Transcription termination</keyword>
<keyword evidence="3" id="KW-0809">Transit peptide</keyword>
<gene>
    <name evidence="4" type="ORF">ACJIZ3_011381</name>
</gene>
<protein>
    <submittedName>
        <fullName evidence="4">Uncharacterized protein</fullName>
    </submittedName>
</protein>
<comment type="similarity">
    <text evidence="1">Belongs to the mTERF family.</text>
</comment>
<dbReference type="GO" id="GO:0006353">
    <property type="term" value="P:DNA-templated transcription termination"/>
    <property type="evidence" value="ECO:0007669"/>
    <property type="project" value="UniProtKB-KW"/>
</dbReference>
<keyword evidence="2" id="KW-0804">Transcription</keyword>
<evidence type="ECO:0000313" key="5">
    <source>
        <dbReference type="Proteomes" id="UP001634393"/>
    </source>
</evidence>
<dbReference type="PANTHER" id="PTHR13068:SF130">
    <property type="entry name" value="TRANSCRIPTION TERMINATION FACTOR MTERF6, CHLOROPLASTIC_MITOCHONDRIAL-LIKE"/>
    <property type="match status" value="1"/>
</dbReference>
<evidence type="ECO:0000256" key="3">
    <source>
        <dbReference type="ARBA" id="ARBA00022946"/>
    </source>
</evidence>
<dbReference type="Proteomes" id="UP001634393">
    <property type="component" value="Unassembled WGS sequence"/>
</dbReference>
<dbReference type="Pfam" id="PF02536">
    <property type="entry name" value="mTERF"/>
    <property type="match status" value="1"/>
</dbReference>
<keyword evidence="5" id="KW-1185">Reference proteome</keyword>